<comment type="caution">
    <text evidence="12">Lacks conserved residue(s) required for the propagation of feature annotation.</text>
</comment>
<dbReference type="EMBL" id="JBHSOH010000005">
    <property type="protein sequence ID" value="MFC5847690.1"/>
    <property type="molecule type" value="Genomic_DNA"/>
</dbReference>
<evidence type="ECO:0000256" key="3">
    <source>
        <dbReference type="ARBA" id="ARBA00022490"/>
    </source>
</evidence>
<dbReference type="EC" id="2.5.1.7" evidence="12"/>
<feature type="domain" description="Enolpyruvate transferase" evidence="13">
    <location>
        <begin position="9"/>
        <end position="408"/>
    </location>
</feature>
<dbReference type="RefSeq" id="WP_380047050.1">
    <property type="nucleotide sequence ID" value="NZ_JBHSOH010000005.1"/>
</dbReference>
<evidence type="ECO:0000256" key="7">
    <source>
        <dbReference type="ARBA" id="ARBA00022984"/>
    </source>
</evidence>
<dbReference type="NCBIfam" id="NF006873">
    <property type="entry name" value="PRK09369.1"/>
    <property type="match status" value="1"/>
</dbReference>
<keyword evidence="15" id="KW-1185">Reference proteome</keyword>
<feature type="binding site" evidence="12">
    <location>
        <position position="308"/>
    </location>
    <ligand>
        <name>UDP-N-acetyl-alpha-D-glucosamine</name>
        <dbReference type="ChEBI" id="CHEBI:57705"/>
    </ligand>
</feature>
<organism evidence="14 15">
    <name type="scientific">Deinococcus petrolearius</name>
    <dbReference type="NCBI Taxonomy" id="1751295"/>
    <lineage>
        <taxon>Bacteria</taxon>
        <taxon>Thermotogati</taxon>
        <taxon>Deinococcota</taxon>
        <taxon>Deinococci</taxon>
        <taxon>Deinococcales</taxon>
        <taxon>Deinococcaceae</taxon>
        <taxon>Deinococcus</taxon>
    </lineage>
</organism>
<keyword evidence="8 12" id="KW-0131">Cell cycle</keyword>
<evidence type="ECO:0000313" key="14">
    <source>
        <dbReference type="EMBL" id="MFC5847690.1"/>
    </source>
</evidence>
<dbReference type="HAMAP" id="MF_00111">
    <property type="entry name" value="MurA"/>
    <property type="match status" value="1"/>
</dbReference>
<evidence type="ECO:0000256" key="5">
    <source>
        <dbReference type="ARBA" id="ARBA00022679"/>
    </source>
</evidence>
<comment type="pathway">
    <text evidence="2 12">Cell wall biogenesis; peptidoglycan biosynthesis.</text>
</comment>
<comment type="caution">
    <text evidence="14">The sequence shown here is derived from an EMBL/GenBank/DDBJ whole genome shotgun (WGS) entry which is preliminary data.</text>
</comment>
<feature type="binding site" evidence="12">
    <location>
        <position position="95"/>
    </location>
    <ligand>
        <name>UDP-N-acetyl-alpha-D-glucosamine</name>
        <dbReference type="ChEBI" id="CHEBI:57705"/>
    </ligand>
</feature>
<keyword evidence="9 12" id="KW-0961">Cell wall biogenesis/degradation</keyword>
<dbReference type="PANTHER" id="PTHR43783:SF1">
    <property type="entry name" value="UDP-N-ACETYLGLUCOSAMINE 1-CARBOXYVINYLTRANSFERASE"/>
    <property type="match status" value="1"/>
</dbReference>
<evidence type="ECO:0000256" key="2">
    <source>
        <dbReference type="ARBA" id="ARBA00004752"/>
    </source>
</evidence>
<dbReference type="InterPro" id="IPR036968">
    <property type="entry name" value="Enolpyruvate_Tfrase_sf"/>
</dbReference>
<dbReference type="InterPro" id="IPR005750">
    <property type="entry name" value="UDP_GlcNAc_COvinyl_MurA"/>
</dbReference>
<name>A0ABW1DHL4_9DEIO</name>
<dbReference type="Pfam" id="PF00275">
    <property type="entry name" value="EPSP_synthase"/>
    <property type="match status" value="1"/>
</dbReference>
<keyword evidence="3 12" id="KW-0963">Cytoplasm</keyword>
<reference evidence="15" key="1">
    <citation type="journal article" date="2019" name="Int. J. Syst. Evol. Microbiol.">
        <title>The Global Catalogue of Microorganisms (GCM) 10K type strain sequencing project: providing services to taxonomists for standard genome sequencing and annotation.</title>
        <authorList>
            <consortium name="The Broad Institute Genomics Platform"/>
            <consortium name="The Broad Institute Genome Sequencing Center for Infectious Disease"/>
            <person name="Wu L."/>
            <person name="Ma J."/>
        </authorList>
    </citation>
    <scope>NUCLEOTIDE SEQUENCE [LARGE SCALE GENOMIC DNA]</scope>
    <source>
        <strain evidence="15">CGMCC 1.15053</strain>
    </source>
</reference>
<dbReference type="CDD" id="cd01555">
    <property type="entry name" value="UdpNAET"/>
    <property type="match status" value="1"/>
</dbReference>
<accession>A0ABW1DHL4</accession>
<dbReference type="NCBIfam" id="TIGR01072">
    <property type="entry name" value="murA"/>
    <property type="match status" value="1"/>
</dbReference>
<dbReference type="GO" id="GO:0008760">
    <property type="term" value="F:UDP-N-acetylglucosamine 1-carboxyvinyltransferase activity"/>
    <property type="evidence" value="ECO:0007669"/>
    <property type="project" value="UniProtKB-EC"/>
</dbReference>
<dbReference type="InterPro" id="IPR050068">
    <property type="entry name" value="MurA_subfamily"/>
</dbReference>
<evidence type="ECO:0000256" key="1">
    <source>
        <dbReference type="ARBA" id="ARBA00004496"/>
    </source>
</evidence>
<feature type="binding site" evidence="12">
    <location>
        <begin position="124"/>
        <end position="128"/>
    </location>
    <ligand>
        <name>UDP-N-acetyl-alpha-D-glucosamine</name>
        <dbReference type="ChEBI" id="CHEBI:57705"/>
    </ligand>
</feature>
<dbReference type="Proteomes" id="UP001595979">
    <property type="component" value="Unassembled WGS sequence"/>
</dbReference>
<dbReference type="SUPFAM" id="SSF55205">
    <property type="entry name" value="EPT/RTPC-like"/>
    <property type="match status" value="1"/>
</dbReference>
<evidence type="ECO:0000256" key="6">
    <source>
        <dbReference type="ARBA" id="ARBA00022960"/>
    </source>
</evidence>
<comment type="function">
    <text evidence="12">Cell wall formation. Adds enolpyruvyl to UDP-N-acetylglucosamine.</text>
</comment>
<feature type="active site" description="Proton donor" evidence="12">
    <location>
        <position position="119"/>
    </location>
</feature>
<dbReference type="PANTHER" id="PTHR43783">
    <property type="entry name" value="UDP-N-ACETYLGLUCOSAMINE 1-CARBOXYVINYLTRANSFERASE"/>
    <property type="match status" value="1"/>
</dbReference>
<protein>
    <recommendedName>
        <fullName evidence="12">UDP-N-acetylglucosamine 1-carboxyvinyltransferase</fullName>
        <ecNumber evidence="12">2.5.1.7</ecNumber>
    </recommendedName>
    <alternativeName>
        <fullName evidence="12">Enoylpyruvate transferase</fullName>
    </alternativeName>
    <alternativeName>
        <fullName evidence="12">UDP-N-acetylglucosamine enolpyruvyl transferase</fullName>
        <shortName evidence="12">EPT</shortName>
    </alternativeName>
</protein>
<sequence length="437" mass="46248">MQPTPLHIQGGRELSGDIAVQHSKNAALPIIVASLLSSEPVTLHGVPRLSDVYTILELMHHIGTRHTWTGPNSLLLHTPEIVHTDAPYALVSKMRASFIVMGPILARAGEATVSMPGGCAWGPRPVDQHVKALRALGAELTEDDGNFAARRSGSLNGRFAFELLTVGGTHNAVLAAVLGDGVVTLENASIDTDVVDMIEFLNSLGADIAGAGTHTLTIRGVGALRGGEYKVIPDRIEAGTFMILAAATRSRLRLTNVRPDHLTAIGDKLREMGVDVTEGTDTVTVDARDRELRPVDVVTLSYPGFPTDVQPQMSALLATVPGRSVVQDPVYPDRLTHVAELQRMGAHIEVDGYTQVISGAPLHAAAVKAADLRAGAALFIAGLTTEGETVIDGVQYLNRGYERLAERLRGIGAGAVQPEPVLTPEPVALPQLAVATD</sequence>
<dbReference type="InterPro" id="IPR001986">
    <property type="entry name" value="Enolpyruvate_Tfrase_dom"/>
</dbReference>
<keyword evidence="7 12" id="KW-0573">Peptidoglycan synthesis</keyword>
<evidence type="ECO:0000256" key="8">
    <source>
        <dbReference type="ARBA" id="ARBA00023306"/>
    </source>
</evidence>
<keyword evidence="6 12" id="KW-0133">Cell shape</keyword>
<evidence type="ECO:0000259" key="13">
    <source>
        <dbReference type="Pfam" id="PF00275"/>
    </source>
</evidence>
<evidence type="ECO:0000256" key="9">
    <source>
        <dbReference type="ARBA" id="ARBA00023316"/>
    </source>
</evidence>
<feature type="binding site" evidence="12">
    <location>
        <begin position="24"/>
        <end position="25"/>
    </location>
    <ligand>
        <name>phosphoenolpyruvate</name>
        <dbReference type="ChEBI" id="CHEBI:58702"/>
    </ligand>
</feature>
<evidence type="ECO:0000256" key="11">
    <source>
        <dbReference type="ARBA" id="ARBA00047527"/>
    </source>
</evidence>
<gene>
    <name evidence="12 14" type="primary">murA</name>
    <name evidence="14" type="ORF">ACFPQ6_05155</name>
</gene>
<keyword evidence="4 12" id="KW-0132">Cell division</keyword>
<comment type="subcellular location">
    <subcellularLocation>
        <location evidence="1 12">Cytoplasm</location>
    </subcellularLocation>
</comment>
<keyword evidence="12" id="KW-0670">Pyruvate</keyword>
<feature type="binding site" evidence="12">
    <location>
        <position position="330"/>
    </location>
    <ligand>
        <name>UDP-N-acetyl-alpha-D-glucosamine</name>
        <dbReference type="ChEBI" id="CHEBI:57705"/>
    </ligand>
</feature>
<dbReference type="InterPro" id="IPR013792">
    <property type="entry name" value="RNA3'P_cycl/enolpyr_Trfase_a/b"/>
</dbReference>
<evidence type="ECO:0000256" key="4">
    <source>
        <dbReference type="ARBA" id="ARBA00022618"/>
    </source>
</evidence>
<dbReference type="Gene3D" id="3.65.10.10">
    <property type="entry name" value="Enolpyruvate transferase domain"/>
    <property type="match status" value="2"/>
</dbReference>
<comment type="catalytic activity">
    <reaction evidence="11 12">
        <text>phosphoenolpyruvate + UDP-N-acetyl-alpha-D-glucosamine = UDP-N-acetyl-3-O-(1-carboxyvinyl)-alpha-D-glucosamine + phosphate</text>
        <dbReference type="Rhea" id="RHEA:18681"/>
        <dbReference type="ChEBI" id="CHEBI:43474"/>
        <dbReference type="ChEBI" id="CHEBI:57705"/>
        <dbReference type="ChEBI" id="CHEBI:58702"/>
        <dbReference type="ChEBI" id="CHEBI:68483"/>
        <dbReference type="EC" id="2.5.1.7"/>
    </reaction>
</comment>
<evidence type="ECO:0000313" key="15">
    <source>
        <dbReference type="Proteomes" id="UP001595979"/>
    </source>
</evidence>
<feature type="modified residue" description="2-(S-cysteinyl)pyruvic acid O-phosphothioketal" evidence="12">
    <location>
        <position position="119"/>
    </location>
</feature>
<proteinExistence type="inferred from homology"/>
<evidence type="ECO:0000256" key="10">
    <source>
        <dbReference type="ARBA" id="ARBA00038367"/>
    </source>
</evidence>
<keyword evidence="5 12" id="KW-0808">Transferase</keyword>
<evidence type="ECO:0000256" key="12">
    <source>
        <dbReference type="HAMAP-Rule" id="MF_00111"/>
    </source>
</evidence>
<comment type="similarity">
    <text evidence="10 12">Belongs to the EPSP synthase family. MurA subfamily.</text>
</comment>